<protein>
    <submittedName>
        <fullName evidence="2">Uncharacterized protein</fullName>
    </submittedName>
</protein>
<keyword evidence="1" id="KW-0175">Coiled coil</keyword>
<name>A0A8T9T0M3_9BACT</name>
<gene>
    <name evidence="2" type="ORF">MUN82_06445</name>
</gene>
<dbReference type="EMBL" id="CP095053">
    <property type="protein sequence ID" value="UOR06734.1"/>
    <property type="molecule type" value="Genomic_DNA"/>
</dbReference>
<dbReference type="RefSeq" id="WP_245095937.1">
    <property type="nucleotide sequence ID" value="NZ_CP095053.1"/>
</dbReference>
<organism evidence="2 3">
    <name type="scientific">Hymenobacter aerilatus</name>
    <dbReference type="NCBI Taxonomy" id="2932251"/>
    <lineage>
        <taxon>Bacteria</taxon>
        <taxon>Pseudomonadati</taxon>
        <taxon>Bacteroidota</taxon>
        <taxon>Cytophagia</taxon>
        <taxon>Cytophagales</taxon>
        <taxon>Hymenobacteraceae</taxon>
        <taxon>Hymenobacter</taxon>
    </lineage>
</organism>
<dbReference type="Proteomes" id="UP000829925">
    <property type="component" value="Chromosome"/>
</dbReference>
<evidence type="ECO:0000313" key="3">
    <source>
        <dbReference type="Proteomes" id="UP000829925"/>
    </source>
</evidence>
<reference evidence="2 3" key="1">
    <citation type="submission" date="2022-04" db="EMBL/GenBank/DDBJ databases">
        <title>Hymenobacter sp. isolated from the air.</title>
        <authorList>
            <person name="Won M."/>
            <person name="Lee C.-M."/>
            <person name="Woen H.-Y."/>
            <person name="Kwon S.-W."/>
        </authorList>
    </citation>
    <scope>NUCLEOTIDE SEQUENCE [LARGE SCALE GENOMIC DNA]</scope>
    <source>
        <strain evidence="3">5413 J-13</strain>
    </source>
</reference>
<proteinExistence type="predicted"/>
<feature type="coiled-coil region" evidence="1">
    <location>
        <begin position="24"/>
        <end position="58"/>
    </location>
</feature>
<sequence>MGATANTNKEVKKEEVTLTPEQVIENLKAQLAAKDAQIAEQETVISDQTEALKAAEAQGAGALPVISHEGKRYKVVARKFNVDGDTVEATTLKTNKELVAKLIEKGSGILKEIEAK</sequence>
<evidence type="ECO:0000256" key="1">
    <source>
        <dbReference type="SAM" id="Coils"/>
    </source>
</evidence>
<accession>A0A8T9T0M3</accession>
<dbReference type="AlphaFoldDB" id="A0A8T9T0M3"/>
<evidence type="ECO:0000313" key="2">
    <source>
        <dbReference type="EMBL" id="UOR06734.1"/>
    </source>
</evidence>
<keyword evidence="3" id="KW-1185">Reference proteome</keyword>
<dbReference type="KEGG" id="haei:MUN82_06445"/>